<evidence type="ECO:0000313" key="2">
    <source>
        <dbReference type="EMBL" id="TNV15596.1"/>
    </source>
</evidence>
<accession>A0A5C5CY98</accession>
<comment type="caution">
    <text evidence="2">The sequence shown here is derived from an EMBL/GenBank/DDBJ whole genome shotgun (WGS) entry which is preliminary data.</text>
</comment>
<reference evidence="2" key="2">
    <citation type="submission" date="2019-06" db="EMBL/GenBank/DDBJ databases">
        <authorList>
            <person name="Hu M."/>
        </authorList>
    </citation>
    <scope>NUCLEOTIDE SEQUENCE</scope>
    <source>
        <strain evidence="2">08RB2639</strain>
    </source>
</reference>
<dbReference type="AlphaFoldDB" id="A0A5C5CY98"/>
<dbReference type="RefSeq" id="WP_140019212.1">
    <property type="nucleotide sequence ID" value="NZ_JACIEX010000001.1"/>
</dbReference>
<reference evidence="2 3" key="1">
    <citation type="journal article" date="2011" name="Int. J. Syst. Evol. Microbiol.">
        <title>Ochrobactrum pecoris sp. nov., isolated from farm animals.</title>
        <authorList>
            <person name="Kampfer P."/>
            <person name="Huber B."/>
            <person name="Busse H.J."/>
            <person name="Scholz H.C."/>
            <person name="Tomaso H."/>
            <person name="Hotzel H."/>
            <person name="Melzer F."/>
        </authorList>
    </citation>
    <scope>NUCLEOTIDE SEQUENCE [LARGE SCALE GENOMIC DNA]</scope>
    <source>
        <strain evidence="2 3">08RB2639</strain>
    </source>
</reference>
<evidence type="ECO:0000313" key="3">
    <source>
        <dbReference type="Proteomes" id="UP000313390"/>
    </source>
</evidence>
<evidence type="ECO:0000313" key="4">
    <source>
        <dbReference type="Proteomes" id="UP000553980"/>
    </source>
</evidence>
<evidence type="ECO:0000313" key="1">
    <source>
        <dbReference type="EMBL" id="MBB4091950.1"/>
    </source>
</evidence>
<name>A0A5C5CY98_9HYPH</name>
<protein>
    <submittedName>
        <fullName evidence="2">Uncharacterized protein</fullName>
    </submittedName>
</protein>
<keyword evidence="4" id="KW-1185">Reference proteome</keyword>
<organism evidence="2 3">
    <name type="scientific">Brucella pecoris</name>
    <dbReference type="NCBI Taxonomy" id="867683"/>
    <lineage>
        <taxon>Bacteria</taxon>
        <taxon>Pseudomonadati</taxon>
        <taxon>Pseudomonadota</taxon>
        <taxon>Alphaproteobacteria</taxon>
        <taxon>Hyphomicrobiales</taxon>
        <taxon>Brucellaceae</taxon>
        <taxon>Brucella/Ochrobactrum group</taxon>
        <taxon>Brucella</taxon>
    </lineage>
</organism>
<proteinExistence type="predicted"/>
<reference evidence="1 4" key="3">
    <citation type="submission" date="2020-08" db="EMBL/GenBank/DDBJ databases">
        <title>Genomic Encyclopedia of Type Strains, Phase IV (KMG-IV): sequencing the most valuable type-strain genomes for metagenomic binning, comparative biology and taxonomic classification.</title>
        <authorList>
            <person name="Goeker M."/>
        </authorList>
    </citation>
    <scope>NUCLEOTIDE SEQUENCE [LARGE SCALE GENOMIC DNA]</scope>
    <source>
        <strain evidence="1 4">DSM 23868</strain>
    </source>
</reference>
<dbReference type="Proteomes" id="UP000313390">
    <property type="component" value="Unassembled WGS sequence"/>
</dbReference>
<gene>
    <name evidence="2" type="ORF">FIB18_02245</name>
    <name evidence="1" type="ORF">GGQ79_000423</name>
</gene>
<dbReference type="EMBL" id="JACIEX010000001">
    <property type="protein sequence ID" value="MBB4091950.1"/>
    <property type="molecule type" value="Genomic_DNA"/>
</dbReference>
<dbReference type="EMBL" id="VEWK01000001">
    <property type="protein sequence ID" value="TNV15596.1"/>
    <property type="molecule type" value="Genomic_DNA"/>
</dbReference>
<dbReference type="Proteomes" id="UP000553980">
    <property type="component" value="Unassembled WGS sequence"/>
</dbReference>
<sequence length="110" mass="12013">MSKITRFAESYMRGFGVRDPVDGLCCKAKRAGLERASMKDGRRFTAASLDSKGRFGALQQMHSSFADRKAGPNARNLPMSGPDDGKYTILDIKRFKVLSALLDQGVPTGI</sequence>